<name>A0A855X5B8_9BACT</name>
<dbReference type="Gene3D" id="3.40.50.410">
    <property type="entry name" value="von Willebrand factor, type A domain"/>
    <property type="match status" value="1"/>
</dbReference>
<organism evidence="2 3">
    <name type="scientific">candidate division GN15 bacterium</name>
    <dbReference type="NCBI Taxonomy" id="2072418"/>
    <lineage>
        <taxon>Bacteria</taxon>
        <taxon>candidate division GN15</taxon>
    </lineage>
</organism>
<dbReference type="EMBL" id="PQAP01000002">
    <property type="protein sequence ID" value="PWB76306.1"/>
    <property type="molecule type" value="Genomic_DNA"/>
</dbReference>
<reference evidence="2 3" key="1">
    <citation type="journal article" date="2018" name="ISME J.">
        <title>A methanotrophic archaeon couples anaerobic oxidation of methane to Fe(III) reduction.</title>
        <authorList>
            <person name="Cai C."/>
            <person name="Leu A.O."/>
            <person name="Xie G.J."/>
            <person name="Guo J."/>
            <person name="Feng Y."/>
            <person name="Zhao J.X."/>
            <person name="Tyson G.W."/>
            <person name="Yuan Z."/>
            <person name="Hu S."/>
        </authorList>
    </citation>
    <scope>NUCLEOTIDE SEQUENCE [LARGE SCALE GENOMIC DNA]</scope>
    <source>
        <strain evidence="2">FeB_12</strain>
    </source>
</reference>
<gene>
    <name evidence="2" type="ORF">C3F09_00520</name>
</gene>
<dbReference type="SUPFAM" id="SSF53300">
    <property type="entry name" value="vWA-like"/>
    <property type="match status" value="1"/>
</dbReference>
<dbReference type="PANTHER" id="PTHR33608:SF7">
    <property type="entry name" value="DUF58 DOMAIN-CONTAINING PROTEIN"/>
    <property type="match status" value="1"/>
</dbReference>
<dbReference type="Proteomes" id="UP000250918">
    <property type="component" value="Unassembled WGS sequence"/>
</dbReference>
<sequence length="299" mass="34583">MPTDYRQYLQPETVSKLKGMELRARLVVEGFIAGLHRSPYHGFSVEFAEHRQYMPGDNIRDIDWKLFGKSDRFYIKQYEEETNLKGYLLLDCSRSMAYHSGAPISKLDYAGMLSGALSYMMLRQRDAVGLVTFDQKIRRYIPPRSKSGHLHVLLSEIANQQPSEQTDVGSALHEMAERIKRRGLVVIMSDLLDEPVKIISGLKHFRYNKHEVIVFHILDPRERDFAFGGEAVFKDMETGEEITTLPFQMKRDFARQVKAFSEEIAAACRQSNIDYHPIDTAMPFDKALYAFLGKRERLY</sequence>
<dbReference type="AlphaFoldDB" id="A0A855X5B8"/>
<dbReference type="InterPro" id="IPR036465">
    <property type="entry name" value="vWFA_dom_sf"/>
</dbReference>
<comment type="caution">
    <text evidence="2">The sequence shown here is derived from an EMBL/GenBank/DDBJ whole genome shotgun (WGS) entry which is preliminary data.</text>
</comment>
<evidence type="ECO:0000313" key="2">
    <source>
        <dbReference type="EMBL" id="PWB76306.1"/>
    </source>
</evidence>
<dbReference type="InterPro" id="IPR002881">
    <property type="entry name" value="DUF58"/>
</dbReference>
<evidence type="ECO:0000313" key="3">
    <source>
        <dbReference type="Proteomes" id="UP000250918"/>
    </source>
</evidence>
<accession>A0A855X5B8</accession>
<dbReference type="PANTHER" id="PTHR33608">
    <property type="entry name" value="BLL2464 PROTEIN"/>
    <property type="match status" value="1"/>
</dbReference>
<proteinExistence type="predicted"/>
<evidence type="ECO:0000259" key="1">
    <source>
        <dbReference type="Pfam" id="PF01882"/>
    </source>
</evidence>
<feature type="domain" description="DUF58" evidence="1">
    <location>
        <begin position="49"/>
        <end position="259"/>
    </location>
</feature>
<dbReference type="Pfam" id="PF01882">
    <property type="entry name" value="DUF58"/>
    <property type="match status" value="1"/>
</dbReference>
<protein>
    <submittedName>
        <fullName evidence="2">DUF58 domain-containing protein</fullName>
    </submittedName>
</protein>